<name>D4CVM3_9FUSO</name>
<sequence>MGFFSITSLKGKREKENKIASYRYDLAMAVTRYLELYILQKIAKKKYSLRSNKDMFQLEEGIKIGKYEIGGTSLLNFLYDGERTIVERTVSGFQRADRNYIFWVYNSETKEMKTYSKCHSEAVILMYDEEKDEVFSYSDKAEDNLFVAIANIRHYYARNYDTLDGFKFIEIKKASYDFWDDLKKFDCNLKELHSTGTWSNQNEYNTMKKDMGKFKTKNKF</sequence>
<evidence type="ECO:0000313" key="2">
    <source>
        <dbReference type="Proteomes" id="UP000003748"/>
    </source>
</evidence>
<dbReference type="Proteomes" id="UP000003748">
    <property type="component" value="Unassembled WGS sequence"/>
</dbReference>
<dbReference type="RefSeq" id="WP_005973415.1">
    <property type="nucleotide sequence ID" value="NZ_GG665897.1"/>
</dbReference>
<reference evidence="1 2" key="1">
    <citation type="submission" date="2010-02" db="EMBL/GenBank/DDBJ databases">
        <authorList>
            <person name="Weinstock G."/>
            <person name="Sodergren E."/>
            <person name="Clifton S."/>
            <person name="Fulton L."/>
            <person name="Fulton B."/>
            <person name="Courtney L."/>
            <person name="Fronick C."/>
            <person name="Harrison M."/>
            <person name="Strong C."/>
            <person name="Farmer C."/>
            <person name="Delahaunty K."/>
            <person name="Markovic C."/>
            <person name="Hall O."/>
            <person name="Minx P."/>
            <person name="Tomlinson C."/>
            <person name="Mitreva M."/>
            <person name="Nelson J."/>
            <person name="Hou S."/>
            <person name="Wollam A."/>
            <person name="Pepin K.H."/>
            <person name="Johnson M."/>
            <person name="Bhonagiri V."/>
            <person name="Zhang X."/>
            <person name="Suruliraj S."/>
            <person name="Warren W."/>
            <person name="Chinwalla A."/>
            <person name="Mardis E.R."/>
            <person name="Wilson R.K."/>
        </authorList>
    </citation>
    <scope>NUCLEOTIDE SEQUENCE [LARGE SCALE GENOMIC DNA]</scope>
    <source>
        <strain evidence="1 2">ATCC 33693</strain>
    </source>
</reference>
<dbReference type="AlphaFoldDB" id="D4CVM3"/>
<comment type="caution">
    <text evidence="1">The sequence shown here is derived from an EMBL/GenBank/DDBJ whole genome shotgun (WGS) entry which is preliminary data.</text>
</comment>
<organism evidence="1 2">
    <name type="scientific">Fusobacterium periodonticum ATCC 33693</name>
    <dbReference type="NCBI Taxonomy" id="546275"/>
    <lineage>
        <taxon>Bacteria</taxon>
        <taxon>Fusobacteriati</taxon>
        <taxon>Fusobacteriota</taxon>
        <taxon>Fusobacteriia</taxon>
        <taxon>Fusobacteriales</taxon>
        <taxon>Fusobacteriaceae</taxon>
        <taxon>Fusobacterium</taxon>
    </lineage>
</organism>
<proteinExistence type="predicted"/>
<dbReference type="STRING" id="546275.FUSPEROL_01467"/>
<dbReference type="HOGENOM" id="CLU_1254428_0_0_0"/>
<dbReference type="EMBL" id="ACJY01000074">
    <property type="protein sequence ID" value="EFE86621.1"/>
    <property type="molecule type" value="Genomic_DNA"/>
</dbReference>
<gene>
    <name evidence="1" type="ORF">FUSPEROL_01467</name>
</gene>
<evidence type="ECO:0000313" key="1">
    <source>
        <dbReference type="EMBL" id="EFE86621.1"/>
    </source>
</evidence>
<accession>D4CVM3</accession>
<protein>
    <submittedName>
        <fullName evidence="1">Uncharacterized protein</fullName>
    </submittedName>
</protein>
<dbReference type="GeneID" id="78419699"/>